<sequence length="1151" mass="125062">MSLGDVDLPARTSAPPLSLIELSTRIPITALNHFHPYVFSAEGPFLKVYHRPSSTLYTKGKVFATQSIHDILVRDVGDTRCLLVVRGGRCVKAVVFEFTEAENGGCKLHLGKLHILDDWVLSAQLRPQEHGSPTGVINGNHVKSLVSVIGAAVSAHNGVTLFEVAVYEDTKNQKNQTQLHIKSHVQELKPNSRTLLFSACIKWTTPSDLLIASGSCYGEICVWSCRTTASQNAFPILHILPGHEGSIFDLDISDAIAAPNLRAPRRLLASCSDDRTIRVWDVSDADGRTRDLSIQDAELHLGSQYSGFGFQDSLEQDISSTRPLASVWAHQSRIWDVRFSNLLSADKSLPAVLSAGEDASLQVRDLQWCEGGLQVTHRSTFVGHAGKHAWAVCVARNLDGSVDVFSGGADGRILCHAADGHGDGRVIEQEDWTAADFLDVQSLGCTPFRLDSDEMEGTESTMDAMVVLKNDFARSFCFVADDTILVSMNSGNLLRIDRNSGDAGCVSKWHIEGIGSIGSLSGLAMMASIPELGVAFLVGKQPIGYLIEPTRQSLTPITLDPRRVTGLLFGQVASSSRTPVLMACLNYHAGDPQLYMMKMADGELASSYVLMSMTLFSASGLPLVPTSLAGVYDSTGINAIAVVGSRHGHICFYTRSLNGHLAAGSHGGDSVEPSMFIKHAHGEEAVTAIKILDTPSSGVWLASTGRDGFLKIHHVDLARSRADLIHELRPPFGLDIEGMTFDKTQGTLIIYGFQQRQFVAYDAITETRLLSIDCGGAHRSWCFHLVPNDGGMPACTLVWTQARKLRLHRQERPVAKTVKVGLHGREIKACDVTRRRMAESEDEVALIATGAEDTDIRIIKYQSADRETKAAGEPELVQVATIRQHTTGIQHLQWSETGDRLFSSGGFEEFYVWRVQAVPILGLGVTRESTYPISRPETDLRITCFQAVGEGGSTSESGGPERSYKIAMAFSNSKLKLWRYETGPDKPTWTHLMTFTYTTNCLTQCAMLNFAATNYAVIGSTNGFLAFVKHNEDQPPSSGVKIGPFSRLLVHQTAAHQNAVMTSSIVHLKDRALILSGGDDDAISVVLAEQTPEKLIVSSVVVQSAHTAAVTGSAIISAAARGDVWRILAVTAGNDQKIRLQQSGEQTVCRR</sequence>
<evidence type="ECO:0000256" key="5">
    <source>
        <dbReference type="ARBA" id="ARBA00022737"/>
    </source>
</evidence>
<reference evidence="8 10" key="1">
    <citation type="submission" date="2020-01" db="EMBL/GenBank/DDBJ databases">
        <authorList>
            <consortium name="DOE Joint Genome Institute"/>
            <person name="Haridas S."/>
            <person name="Albert R."/>
            <person name="Binder M."/>
            <person name="Bloem J."/>
            <person name="Labutti K."/>
            <person name="Salamov A."/>
            <person name="Andreopoulos B."/>
            <person name="Baker S.E."/>
            <person name="Barry K."/>
            <person name="Bills G."/>
            <person name="Bluhm B.H."/>
            <person name="Cannon C."/>
            <person name="Castanera R."/>
            <person name="Culley D.E."/>
            <person name="Daum C."/>
            <person name="Ezra D."/>
            <person name="Gonzalez J.B."/>
            <person name="Henrissat B."/>
            <person name="Kuo A."/>
            <person name="Liang C."/>
            <person name="Lipzen A."/>
            <person name="Lutzoni F."/>
            <person name="Magnuson J."/>
            <person name="Mondo S."/>
            <person name="Nolan M."/>
            <person name="Ohm R."/>
            <person name="Pangilinan J."/>
            <person name="Park H.-J."/>
            <person name="Ramirez L."/>
            <person name="Alfaro M."/>
            <person name="Sun H."/>
            <person name="Tritt A."/>
            <person name="Yoshinaga Y."/>
            <person name="Zwiers L.-H."/>
            <person name="Turgeon B.G."/>
            <person name="Goodwin S.B."/>
            <person name="Spatafora J.W."/>
            <person name="Crous P.W."/>
            <person name="Grigoriev I.V."/>
        </authorList>
    </citation>
    <scope>NUCLEOTIDE SEQUENCE</scope>
    <source>
        <strain evidence="8 10">CBS 781.70</strain>
    </source>
</reference>
<proteinExistence type="inferred from homology"/>
<evidence type="ECO:0000256" key="3">
    <source>
        <dbReference type="ARBA" id="ARBA00022574"/>
    </source>
</evidence>
<dbReference type="PROSITE" id="PS50082">
    <property type="entry name" value="WD_REPEATS_2"/>
    <property type="match status" value="1"/>
</dbReference>
<evidence type="ECO:0000256" key="2">
    <source>
        <dbReference type="ARBA" id="ARBA00022490"/>
    </source>
</evidence>
<keyword evidence="9" id="KW-1185">Reference proteome</keyword>
<dbReference type="InterPro" id="IPR001680">
    <property type="entry name" value="WD40_rpt"/>
</dbReference>
<dbReference type="PROSITE" id="PS00678">
    <property type="entry name" value="WD_REPEATS_1"/>
    <property type="match status" value="1"/>
</dbReference>
<gene>
    <name evidence="8 10" type="ORF">P152DRAFT_469717</name>
</gene>
<name>A0A6G1GGW7_9PEZI</name>
<dbReference type="OrthoDB" id="5594999at2759"/>
<reference evidence="10" key="2">
    <citation type="submission" date="2020-04" db="EMBL/GenBank/DDBJ databases">
        <authorList>
            <consortium name="NCBI Genome Project"/>
        </authorList>
    </citation>
    <scope>NUCLEOTIDE SEQUENCE</scope>
    <source>
        <strain evidence="10">CBS 781.70</strain>
    </source>
</reference>
<keyword evidence="5" id="KW-0677">Repeat</keyword>
<dbReference type="GeneID" id="54421485"/>
<dbReference type="SUPFAM" id="SSF50978">
    <property type="entry name" value="WD40 repeat-like"/>
    <property type="match status" value="2"/>
</dbReference>
<dbReference type="PANTHER" id="PTHR14344:SF3">
    <property type="entry name" value="WD REPEAT-CONTAINING PROTEIN 6"/>
    <property type="match status" value="1"/>
</dbReference>
<evidence type="ECO:0000256" key="7">
    <source>
        <dbReference type="PROSITE-ProRule" id="PRU00221"/>
    </source>
</evidence>
<evidence type="ECO:0000256" key="6">
    <source>
        <dbReference type="ARBA" id="ARBA00038255"/>
    </source>
</evidence>
<comment type="similarity">
    <text evidence="6">Belongs to the WD repeat WDR6 family.</text>
</comment>
<evidence type="ECO:0000313" key="10">
    <source>
        <dbReference type="RefSeq" id="XP_033538885.1"/>
    </source>
</evidence>
<dbReference type="RefSeq" id="XP_033538885.1">
    <property type="nucleotide sequence ID" value="XM_033680915.1"/>
</dbReference>
<keyword evidence="4" id="KW-0819">tRNA processing</keyword>
<dbReference type="GO" id="GO:0030488">
    <property type="term" value="P:tRNA methylation"/>
    <property type="evidence" value="ECO:0007669"/>
    <property type="project" value="TreeGrafter"/>
</dbReference>
<dbReference type="PANTHER" id="PTHR14344">
    <property type="entry name" value="WD REPEAT PROTEIN"/>
    <property type="match status" value="1"/>
</dbReference>
<keyword evidence="3 7" id="KW-0853">WD repeat</keyword>
<dbReference type="InterPro" id="IPR019775">
    <property type="entry name" value="WD40_repeat_CS"/>
</dbReference>
<dbReference type="InterPro" id="IPR051973">
    <property type="entry name" value="tRNA_Anticodon_Mtase-Reg"/>
</dbReference>
<accession>A0A6G1GGW7</accession>
<dbReference type="InterPro" id="IPR036322">
    <property type="entry name" value="WD40_repeat_dom_sf"/>
</dbReference>
<dbReference type="AlphaFoldDB" id="A0A6G1GGW7"/>
<evidence type="ECO:0000313" key="8">
    <source>
        <dbReference type="EMBL" id="KAF1817254.1"/>
    </source>
</evidence>
<protein>
    <submittedName>
        <fullName evidence="8 10">WD40 repeat-like protein</fullName>
    </submittedName>
</protein>
<keyword evidence="2" id="KW-0963">Cytoplasm</keyword>
<dbReference type="EMBL" id="ML975149">
    <property type="protein sequence ID" value="KAF1817254.1"/>
    <property type="molecule type" value="Genomic_DNA"/>
</dbReference>
<dbReference type="Pfam" id="PF00400">
    <property type="entry name" value="WD40"/>
    <property type="match status" value="1"/>
</dbReference>
<dbReference type="InterPro" id="IPR015943">
    <property type="entry name" value="WD40/YVTN_repeat-like_dom_sf"/>
</dbReference>
<evidence type="ECO:0000313" key="9">
    <source>
        <dbReference type="Proteomes" id="UP000504638"/>
    </source>
</evidence>
<dbReference type="Gene3D" id="2.130.10.10">
    <property type="entry name" value="YVTN repeat-like/Quinoprotein amine dehydrogenase"/>
    <property type="match status" value="4"/>
</dbReference>
<comment type="subcellular location">
    <subcellularLocation>
        <location evidence="1">Cytoplasm</location>
    </subcellularLocation>
</comment>
<evidence type="ECO:0000256" key="1">
    <source>
        <dbReference type="ARBA" id="ARBA00004496"/>
    </source>
</evidence>
<feature type="repeat" description="WD" evidence="7">
    <location>
        <begin position="240"/>
        <end position="290"/>
    </location>
</feature>
<dbReference type="SMART" id="SM00320">
    <property type="entry name" value="WD40"/>
    <property type="match status" value="6"/>
</dbReference>
<evidence type="ECO:0000256" key="4">
    <source>
        <dbReference type="ARBA" id="ARBA00022694"/>
    </source>
</evidence>
<dbReference type="Proteomes" id="UP000504638">
    <property type="component" value="Unplaced"/>
</dbReference>
<reference evidence="10" key="3">
    <citation type="submission" date="2025-04" db="UniProtKB">
        <authorList>
            <consortium name="RefSeq"/>
        </authorList>
    </citation>
    <scope>IDENTIFICATION</scope>
    <source>
        <strain evidence="10">CBS 781.70</strain>
    </source>
</reference>
<dbReference type="GO" id="GO:0005737">
    <property type="term" value="C:cytoplasm"/>
    <property type="evidence" value="ECO:0007669"/>
    <property type="project" value="UniProtKB-SubCell"/>
</dbReference>
<organism evidence="8">
    <name type="scientific">Eremomyces bilateralis CBS 781.70</name>
    <dbReference type="NCBI Taxonomy" id="1392243"/>
    <lineage>
        <taxon>Eukaryota</taxon>
        <taxon>Fungi</taxon>
        <taxon>Dikarya</taxon>
        <taxon>Ascomycota</taxon>
        <taxon>Pezizomycotina</taxon>
        <taxon>Dothideomycetes</taxon>
        <taxon>Dothideomycetes incertae sedis</taxon>
        <taxon>Eremomycetales</taxon>
        <taxon>Eremomycetaceae</taxon>
        <taxon>Eremomyces</taxon>
    </lineage>
</organism>